<protein>
    <recommendedName>
        <fullName evidence="4">Ig-like domain-containing protein</fullName>
    </recommendedName>
</protein>
<keyword evidence="2" id="KW-1015">Disulfide bond</keyword>
<dbReference type="InterPro" id="IPR007110">
    <property type="entry name" value="Ig-like_dom"/>
</dbReference>
<organism evidence="5 6">
    <name type="scientific">Anaerohalosphaera lusitana</name>
    <dbReference type="NCBI Taxonomy" id="1936003"/>
    <lineage>
        <taxon>Bacteria</taxon>
        <taxon>Pseudomonadati</taxon>
        <taxon>Planctomycetota</taxon>
        <taxon>Phycisphaerae</taxon>
        <taxon>Sedimentisphaerales</taxon>
        <taxon>Anaerohalosphaeraceae</taxon>
        <taxon>Anaerohalosphaera</taxon>
    </lineage>
</organism>
<dbReference type="Gene3D" id="2.60.120.200">
    <property type="match status" value="1"/>
</dbReference>
<dbReference type="InterPro" id="IPR006558">
    <property type="entry name" value="LamG-like"/>
</dbReference>
<dbReference type="Proteomes" id="UP000189674">
    <property type="component" value="Chromosome"/>
</dbReference>
<gene>
    <name evidence="5" type="ORF">STSP2_01222</name>
</gene>
<reference evidence="6" key="1">
    <citation type="submission" date="2017-02" db="EMBL/GenBank/DDBJ databases">
        <title>Comparative genomics and description of representatives of a novel lineage of planctomycetes thriving in anoxic sediments.</title>
        <authorList>
            <person name="Spring S."/>
            <person name="Bunk B."/>
            <person name="Sproer C."/>
        </authorList>
    </citation>
    <scope>NUCLEOTIDE SEQUENCE [LARGE SCALE GENOMIC DNA]</scope>
    <source>
        <strain evidence="6">ST-NAGAB-D1</strain>
    </source>
</reference>
<dbReference type="InterPro" id="IPR013783">
    <property type="entry name" value="Ig-like_fold"/>
</dbReference>
<evidence type="ECO:0000313" key="5">
    <source>
        <dbReference type="EMBL" id="AQT68067.1"/>
    </source>
</evidence>
<dbReference type="SUPFAM" id="SSF48726">
    <property type="entry name" value="Immunoglobulin"/>
    <property type="match status" value="1"/>
</dbReference>
<feature type="chain" id="PRO_5013364430" description="Ig-like domain-containing protein" evidence="3">
    <location>
        <begin position="21"/>
        <end position="521"/>
    </location>
</feature>
<dbReference type="Pfam" id="PF13385">
    <property type="entry name" value="Laminin_G_3"/>
    <property type="match status" value="1"/>
</dbReference>
<accession>A0A1U9NJS7</accession>
<dbReference type="AlphaFoldDB" id="A0A1U9NJS7"/>
<name>A0A1U9NJS7_9BACT</name>
<evidence type="ECO:0000313" key="6">
    <source>
        <dbReference type="Proteomes" id="UP000189674"/>
    </source>
</evidence>
<keyword evidence="1 3" id="KW-0732">Signal</keyword>
<feature type="signal peptide" evidence="3">
    <location>
        <begin position="1"/>
        <end position="20"/>
    </location>
</feature>
<evidence type="ECO:0000256" key="1">
    <source>
        <dbReference type="ARBA" id="ARBA00022729"/>
    </source>
</evidence>
<dbReference type="InterPro" id="IPR013320">
    <property type="entry name" value="ConA-like_dom_sf"/>
</dbReference>
<feature type="domain" description="Ig-like" evidence="4">
    <location>
        <begin position="183"/>
        <end position="274"/>
    </location>
</feature>
<evidence type="ECO:0000259" key="4">
    <source>
        <dbReference type="PROSITE" id="PS50835"/>
    </source>
</evidence>
<keyword evidence="6" id="KW-1185">Reference proteome</keyword>
<sequence length="521" mass="55026" precursor="true">MKKLLLFVIACAIVPGLAAADVISIPDALDQTGTYGVANDFEGDLEISGTYYLVGTMTVTNTGAYAYSYNTPAIGGVQFGQAWNSANWAIVGGGKTVSDVPIPEATPTLLVLKVNTTQGTSDLFINPDLDGLEPTDPADPNHITRAVGGVATGVGFAGDATSGTNDLVVDYEGFEVYYNGETPFGMSVTQQPQDALAFSDEPVSFSVEVASSSTVSYQWKIDDGDGDTSNDLDVEGATDATLSFATAAGNWGTYYCEVTSDGGFTLLSDSATLAIKEEVCHWAFEGDLTDGTGNGYDGTAYYEADTVIDPNYVTGIDGQALDADTILVEHDLSEQQSWQEFTVNLWVKSDTDTQTSYAGIFNNGKAAGDDFQIGCGTTVYRFNGSVAVNDMAPLSTTEWTMLTVTCDAAGTKVYADGSYVGENGSRRVDFGRFAVGANRGDGLFFDGAIDDLRIFNYAKTAEEVATDYYAITGEAVCTDRPAWDVAGPNGEPDCVVDLLDLASFATEWMDCGLTPAEACSL</sequence>
<dbReference type="InterPro" id="IPR036179">
    <property type="entry name" value="Ig-like_dom_sf"/>
</dbReference>
<evidence type="ECO:0000256" key="2">
    <source>
        <dbReference type="ARBA" id="ARBA00023157"/>
    </source>
</evidence>
<dbReference type="SMART" id="SM00560">
    <property type="entry name" value="LamGL"/>
    <property type="match status" value="1"/>
</dbReference>
<dbReference type="Gene3D" id="2.60.40.10">
    <property type="entry name" value="Immunoglobulins"/>
    <property type="match status" value="1"/>
</dbReference>
<dbReference type="SUPFAM" id="SSF49899">
    <property type="entry name" value="Concanavalin A-like lectins/glucanases"/>
    <property type="match status" value="1"/>
</dbReference>
<dbReference type="EMBL" id="CP019791">
    <property type="protein sequence ID" value="AQT68067.1"/>
    <property type="molecule type" value="Genomic_DNA"/>
</dbReference>
<dbReference type="PROSITE" id="PS50835">
    <property type="entry name" value="IG_LIKE"/>
    <property type="match status" value="1"/>
</dbReference>
<evidence type="ECO:0000256" key="3">
    <source>
        <dbReference type="SAM" id="SignalP"/>
    </source>
</evidence>
<dbReference type="STRING" id="1936003.STSP2_01222"/>
<proteinExistence type="predicted"/>
<dbReference type="KEGG" id="alus:STSP2_01222"/>